<comment type="caution">
    <text evidence="2">The sequence shown here is derived from an EMBL/GenBank/DDBJ whole genome shotgun (WGS) entry which is preliminary data.</text>
</comment>
<sequence>MKKLLWYGCITALLALTSCHVPSYTFDPRFTRAAIKFEEGKYLLNNIKAPESIRQKLEEMVTEEISQYLQKDITLVRNAGGVFIPFTIPENPDAAFLESLKTGISGYDYLINVRTGILSDDIEDIEVGNIQNSEENLVSVSLEIFDLKSAQSIYFQKVSGYLSARDDSKDFSFAKSSKSMVVKCLKKILKRIEKNQIP</sequence>
<evidence type="ECO:0008006" key="4">
    <source>
        <dbReference type="Google" id="ProtNLM"/>
    </source>
</evidence>
<name>A0ABU3CK71_9FLAO</name>
<accession>A0ABU3CK71</accession>
<evidence type="ECO:0000313" key="2">
    <source>
        <dbReference type="EMBL" id="MDT0646711.1"/>
    </source>
</evidence>
<organism evidence="2 3">
    <name type="scientific">Autumnicola lenta</name>
    <dbReference type="NCBI Taxonomy" id="3075593"/>
    <lineage>
        <taxon>Bacteria</taxon>
        <taxon>Pseudomonadati</taxon>
        <taxon>Bacteroidota</taxon>
        <taxon>Flavobacteriia</taxon>
        <taxon>Flavobacteriales</taxon>
        <taxon>Flavobacteriaceae</taxon>
        <taxon>Autumnicola</taxon>
    </lineage>
</organism>
<dbReference type="PROSITE" id="PS51257">
    <property type="entry name" value="PROKAR_LIPOPROTEIN"/>
    <property type="match status" value="1"/>
</dbReference>
<dbReference type="EMBL" id="JAVRHO010000010">
    <property type="protein sequence ID" value="MDT0646711.1"/>
    <property type="molecule type" value="Genomic_DNA"/>
</dbReference>
<feature type="chain" id="PRO_5046943940" description="Lipoprotein" evidence="1">
    <location>
        <begin position="24"/>
        <end position="198"/>
    </location>
</feature>
<evidence type="ECO:0000256" key="1">
    <source>
        <dbReference type="SAM" id="SignalP"/>
    </source>
</evidence>
<gene>
    <name evidence="2" type="ORF">RM545_08415</name>
</gene>
<keyword evidence="1" id="KW-0732">Signal</keyword>
<feature type="signal peptide" evidence="1">
    <location>
        <begin position="1"/>
        <end position="23"/>
    </location>
</feature>
<keyword evidence="3" id="KW-1185">Reference proteome</keyword>
<proteinExistence type="predicted"/>
<dbReference type="RefSeq" id="WP_311494878.1">
    <property type="nucleotide sequence ID" value="NZ_JAVRHO010000010.1"/>
</dbReference>
<protein>
    <recommendedName>
        <fullName evidence="4">Lipoprotein</fullName>
    </recommendedName>
</protein>
<dbReference type="Proteomes" id="UP001245285">
    <property type="component" value="Unassembled WGS sequence"/>
</dbReference>
<evidence type="ECO:0000313" key="3">
    <source>
        <dbReference type="Proteomes" id="UP001245285"/>
    </source>
</evidence>
<reference evidence="2 3" key="1">
    <citation type="submission" date="2023-09" db="EMBL/GenBank/DDBJ databases">
        <authorList>
            <person name="Rey-Velasco X."/>
        </authorList>
    </citation>
    <scope>NUCLEOTIDE SEQUENCE [LARGE SCALE GENOMIC DNA]</scope>
    <source>
        <strain evidence="2 3">F260</strain>
    </source>
</reference>